<dbReference type="PANTHER" id="PTHR31891:SF1">
    <property type="entry name" value="FORMAMIDASE C869.04-RELATED"/>
    <property type="match status" value="1"/>
</dbReference>
<dbReference type="SUPFAM" id="SSF141130">
    <property type="entry name" value="Acetamidase/Formamidase-like"/>
    <property type="match status" value="1"/>
</dbReference>
<dbReference type="InterPro" id="IPR004304">
    <property type="entry name" value="FmdA_AmdA"/>
</dbReference>
<organism evidence="1">
    <name type="scientific">marine metagenome</name>
    <dbReference type="NCBI Taxonomy" id="408172"/>
    <lineage>
        <taxon>unclassified sequences</taxon>
        <taxon>metagenomes</taxon>
        <taxon>ecological metagenomes</taxon>
    </lineage>
</organism>
<name>A0A381VJE4_9ZZZZ</name>
<sequence length="307" mass="34025">MKKATTKTLYYEHSANNAVTMQVRSGEWFQVETQMNRGPDANLVPEEVRGLYNQYRSDNQPIDKGNASSGCIYVEGAKPGDLLTVHIKDIKVHPVGWTRYSGSTGAMPGYLGASNIGPQFRICRIENNQIIWNDKLRFPVEPMLGVVGVAPSREARHNGWAGEWGGNFDIQEVTTGARLSIPIHHDGALLHIGDMHARQGDGEICGGGGIETGGTATIKVELSDTPSEMTWPRIENDEYIMTTACEKPAEDAFRIALSEMILWLEASYEMSKGEAYMFLSQCLEARVTQFVNPSYTYIAKVAKKYLL</sequence>
<dbReference type="GO" id="GO:0016811">
    <property type="term" value="F:hydrolase activity, acting on carbon-nitrogen (but not peptide) bonds, in linear amides"/>
    <property type="evidence" value="ECO:0007669"/>
    <property type="project" value="InterPro"/>
</dbReference>
<dbReference type="Pfam" id="PF03069">
    <property type="entry name" value="FmdA_AmdA"/>
    <property type="match status" value="2"/>
</dbReference>
<accession>A0A381VJE4</accession>
<proteinExistence type="predicted"/>
<dbReference type="Gene3D" id="3.10.28.20">
    <property type="entry name" value="Acetamidase/Formamidase-like domains"/>
    <property type="match status" value="1"/>
</dbReference>
<dbReference type="PANTHER" id="PTHR31891">
    <property type="entry name" value="FORMAMIDASE C869.04-RELATED"/>
    <property type="match status" value="1"/>
</dbReference>
<protein>
    <recommendedName>
        <fullName evidence="2">Acetamidase</fullName>
    </recommendedName>
</protein>
<dbReference type="Gene3D" id="2.60.120.580">
    <property type="entry name" value="Acetamidase/Formamidase-like domains"/>
    <property type="match status" value="2"/>
</dbReference>
<dbReference type="AlphaFoldDB" id="A0A381VJE4"/>
<reference evidence="1" key="1">
    <citation type="submission" date="2018-05" db="EMBL/GenBank/DDBJ databases">
        <authorList>
            <person name="Lanie J.A."/>
            <person name="Ng W.-L."/>
            <person name="Kazmierczak K.M."/>
            <person name="Andrzejewski T.M."/>
            <person name="Davidsen T.M."/>
            <person name="Wayne K.J."/>
            <person name="Tettelin H."/>
            <person name="Glass J.I."/>
            <person name="Rusch D."/>
            <person name="Podicherti R."/>
            <person name="Tsui H.-C.T."/>
            <person name="Winkler M.E."/>
        </authorList>
    </citation>
    <scope>NUCLEOTIDE SEQUENCE</scope>
</reference>
<dbReference type="EMBL" id="UINC01009003">
    <property type="protein sequence ID" value="SVA40456.1"/>
    <property type="molecule type" value="Genomic_DNA"/>
</dbReference>
<gene>
    <name evidence="1" type="ORF">METZ01_LOCUS93310</name>
</gene>
<evidence type="ECO:0008006" key="2">
    <source>
        <dbReference type="Google" id="ProtNLM"/>
    </source>
</evidence>
<evidence type="ECO:0000313" key="1">
    <source>
        <dbReference type="EMBL" id="SVA40456.1"/>
    </source>
</evidence>